<evidence type="ECO:0000313" key="3">
    <source>
        <dbReference type="EMBL" id="RKD92274.1"/>
    </source>
</evidence>
<dbReference type="Gene3D" id="3.30.565.10">
    <property type="entry name" value="Histidine kinase-like ATPase, C-terminal domain"/>
    <property type="match status" value="1"/>
</dbReference>
<feature type="domain" description="Histidine kinase/HSP90-like ATPase" evidence="2">
    <location>
        <begin position="10"/>
        <end position="128"/>
    </location>
</feature>
<gene>
    <name evidence="3" type="ORF">BC643_2645</name>
</gene>
<dbReference type="Proteomes" id="UP000283387">
    <property type="component" value="Unassembled WGS sequence"/>
</dbReference>
<evidence type="ECO:0000259" key="2">
    <source>
        <dbReference type="Pfam" id="PF13581"/>
    </source>
</evidence>
<dbReference type="RefSeq" id="WP_120273499.1">
    <property type="nucleotide sequence ID" value="NZ_RAPN01000001.1"/>
</dbReference>
<organism evidence="3 4">
    <name type="scientific">Mangrovibacterium diazotrophicum</name>
    <dbReference type="NCBI Taxonomy" id="1261403"/>
    <lineage>
        <taxon>Bacteria</taxon>
        <taxon>Pseudomonadati</taxon>
        <taxon>Bacteroidota</taxon>
        <taxon>Bacteroidia</taxon>
        <taxon>Marinilabiliales</taxon>
        <taxon>Prolixibacteraceae</taxon>
        <taxon>Mangrovibacterium</taxon>
    </lineage>
</organism>
<dbReference type="CDD" id="cd16936">
    <property type="entry name" value="HATPase_RsbW-like"/>
    <property type="match status" value="1"/>
</dbReference>
<sequence>MKKSIRIKSNYIYLREVEDFIEDFIDNCNIDHKRIPFITLGVCESVNNAINHGNKCDEGKFVTLFAELTHESVLFEVHDEGEGFDYTQIPDPTSKENIKAEGGRGLFIIHNLVDQVSFKNNGSVIQLKFNIDRAHSILS</sequence>
<dbReference type="PANTHER" id="PTHR35526:SF3">
    <property type="entry name" value="ANTI-SIGMA-F FACTOR RSBW"/>
    <property type="match status" value="1"/>
</dbReference>
<keyword evidence="1" id="KW-0723">Serine/threonine-protein kinase</keyword>
<comment type="caution">
    <text evidence="3">The sequence shown here is derived from an EMBL/GenBank/DDBJ whole genome shotgun (WGS) entry which is preliminary data.</text>
</comment>
<dbReference type="EMBL" id="RAPN01000001">
    <property type="protein sequence ID" value="RKD92274.1"/>
    <property type="molecule type" value="Genomic_DNA"/>
</dbReference>
<dbReference type="GO" id="GO:0004674">
    <property type="term" value="F:protein serine/threonine kinase activity"/>
    <property type="evidence" value="ECO:0007669"/>
    <property type="project" value="UniProtKB-KW"/>
</dbReference>
<dbReference type="AlphaFoldDB" id="A0A419WA27"/>
<protein>
    <submittedName>
        <fullName evidence="3">Serine/threonine-protein kinase RsbW</fullName>
    </submittedName>
</protein>
<keyword evidence="3" id="KW-0808">Transferase</keyword>
<proteinExistence type="predicted"/>
<accession>A0A419WA27</accession>
<evidence type="ECO:0000256" key="1">
    <source>
        <dbReference type="ARBA" id="ARBA00022527"/>
    </source>
</evidence>
<dbReference type="Pfam" id="PF13581">
    <property type="entry name" value="HATPase_c_2"/>
    <property type="match status" value="1"/>
</dbReference>
<dbReference type="InterPro" id="IPR050267">
    <property type="entry name" value="Anti-sigma-factor_SerPK"/>
</dbReference>
<keyword evidence="4" id="KW-1185">Reference proteome</keyword>
<dbReference type="OrthoDB" id="1467655at2"/>
<evidence type="ECO:0000313" key="4">
    <source>
        <dbReference type="Proteomes" id="UP000283387"/>
    </source>
</evidence>
<name>A0A419WA27_9BACT</name>
<dbReference type="InterPro" id="IPR003594">
    <property type="entry name" value="HATPase_dom"/>
</dbReference>
<dbReference type="PANTHER" id="PTHR35526">
    <property type="entry name" value="ANTI-SIGMA-F FACTOR RSBW-RELATED"/>
    <property type="match status" value="1"/>
</dbReference>
<reference evidence="3 4" key="1">
    <citation type="submission" date="2018-09" db="EMBL/GenBank/DDBJ databases">
        <title>Genomic Encyclopedia of Archaeal and Bacterial Type Strains, Phase II (KMG-II): from individual species to whole genera.</title>
        <authorList>
            <person name="Goeker M."/>
        </authorList>
    </citation>
    <scope>NUCLEOTIDE SEQUENCE [LARGE SCALE GENOMIC DNA]</scope>
    <source>
        <strain evidence="3 4">DSM 27148</strain>
    </source>
</reference>
<dbReference type="InterPro" id="IPR036890">
    <property type="entry name" value="HATPase_C_sf"/>
</dbReference>
<keyword evidence="3" id="KW-0418">Kinase</keyword>
<dbReference type="SUPFAM" id="SSF55874">
    <property type="entry name" value="ATPase domain of HSP90 chaperone/DNA topoisomerase II/histidine kinase"/>
    <property type="match status" value="1"/>
</dbReference>